<keyword evidence="19" id="KW-1185">Reference proteome</keyword>
<feature type="compositionally biased region" description="Pro residues" evidence="14">
    <location>
        <begin position="716"/>
        <end position="729"/>
    </location>
</feature>
<keyword evidence="8" id="KW-0133">Cell shape</keyword>
<evidence type="ECO:0000256" key="9">
    <source>
        <dbReference type="ARBA" id="ARBA00022984"/>
    </source>
</evidence>
<accession>A0A4V5MIG3</accession>
<evidence type="ECO:0000256" key="8">
    <source>
        <dbReference type="ARBA" id="ARBA00022960"/>
    </source>
</evidence>
<gene>
    <name evidence="18" type="ORF">FCH28_28730</name>
</gene>
<dbReference type="InterPro" id="IPR036950">
    <property type="entry name" value="PBP_transglycosylase"/>
</dbReference>
<keyword evidence="9" id="KW-0573">Peptidoglycan synthesis</keyword>
<evidence type="ECO:0000259" key="17">
    <source>
        <dbReference type="Pfam" id="PF00912"/>
    </source>
</evidence>
<evidence type="ECO:0000259" key="16">
    <source>
        <dbReference type="Pfam" id="PF00905"/>
    </source>
</evidence>
<evidence type="ECO:0000256" key="3">
    <source>
        <dbReference type="ARBA" id="ARBA00022645"/>
    </source>
</evidence>
<dbReference type="PANTHER" id="PTHR32282">
    <property type="entry name" value="BINDING PROTEIN TRANSPEPTIDASE, PUTATIVE-RELATED"/>
    <property type="match status" value="1"/>
</dbReference>
<dbReference type="Pfam" id="PF00905">
    <property type="entry name" value="Transpeptidase"/>
    <property type="match status" value="1"/>
</dbReference>
<evidence type="ECO:0000256" key="13">
    <source>
        <dbReference type="ARBA" id="ARBA00049902"/>
    </source>
</evidence>
<dbReference type="Gene3D" id="3.40.710.10">
    <property type="entry name" value="DD-peptidase/beta-lactamase superfamily"/>
    <property type="match status" value="1"/>
</dbReference>
<feature type="region of interest" description="Disordered" evidence="14">
    <location>
        <begin position="1"/>
        <end position="20"/>
    </location>
</feature>
<dbReference type="GO" id="GO:0008658">
    <property type="term" value="F:penicillin binding"/>
    <property type="evidence" value="ECO:0007669"/>
    <property type="project" value="InterPro"/>
</dbReference>
<dbReference type="InterPro" id="IPR050396">
    <property type="entry name" value="Glycosyltr_51/Transpeptidase"/>
</dbReference>
<protein>
    <submittedName>
        <fullName evidence="18">Penicillin-binding protein</fullName>
    </submittedName>
</protein>
<feature type="compositionally biased region" description="Pro residues" evidence="14">
    <location>
        <begin position="676"/>
        <end position="705"/>
    </location>
</feature>
<dbReference type="Gene3D" id="1.10.3810.10">
    <property type="entry name" value="Biosynthetic peptidoglycan transglycosylase-like"/>
    <property type="match status" value="1"/>
</dbReference>
<keyword evidence="15" id="KW-0812">Transmembrane</keyword>
<sequence length="768" mass="81460">MGRADARRARQGSARRAKPKQQKSVIRRLFTWKKILGTFLGVILLGMLGFIGLYLYVDVPEDGNEQATKQGNVYKYADGKVLARAGVNRENVPLSRIPRKVQFTFVAAENKTFFEDSGVDLKGTFRGILNTLMGEGKQGGSTITQQYVKNYYLSQEQTVSRKLQEIVISLKVDNKFSKEDILAGYINTSYYGRGAYGIQAAAQAYYGVDVEKLSVSQGAYLASLLQAPSQYDYSSATEAGRKRVKERWAYTLDNMVEMHKISPEERRKQVFDKPQDPKAAPGVTGQASYLVDMAKKELFAQGVDEKKFALGGWTVTLGIQKDKQQELEKAVKRKLTDELKPKSRKVDADAQLGATSVDPKTGHIVAMYGGAGWPKHYTNNATRSDYQPASTFKPLILAAAMENDAKTQDNLPINPNTIYDGRNRRPVVGGTIPFAPPNEDEEQYGKISVQTATNNSVNAVFAQMGQDVGLDEVKKTAVRLGMDGDKMDVKPAMTLGTMGASPLQMAGAYATLDNHGRKVTPTLVTKAVHNTNGVDEAQQLKDPIGDQVLSRRTADTLTSVLTGVVNDGTASEAVKNTDYKAAGKTGTSDDNKSAWFVGYTPKLVTAVGMFGEAAETNGKVRAGSQVTLKGTGGGGRVNGGGYPARVWADYTAAALGGDTGADFDLDAELGAGVTPTPTPTPTTPATPTPTPTPTGPSGTPTPTPTGPTGTPSGTPTGPPTGTPTTPPTGWPTDGGTTDGGTADGGTTDGGTTDGRGGGNGGKTLSSFG</sequence>
<dbReference type="GO" id="GO:0030288">
    <property type="term" value="C:outer membrane-bounded periplasmic space"/>
    <property type="evidence" value="ECO:0007669"/>
    <property type="project" value="TreeGrafter"/>
</dbReference>
<dbReference type="GO" id="GO:0009252">
    <property type="term" value="P:peptidoglycan biosynthetic process"/>
    <property type="evidence" value="ECO:0007669"/>
    <property type="project" value="UniProtKB-KW"/>
</dbReference>
<dbReference type="OrthoDB" id="8865355at2"/>
<evidence type="ECO:0000256" key="2">
    <source>
        <dbReference type="ARBA" id="ARBA00007739"/>
    </source>
</evidence>
<keyword evidence="11" id="KW-0961">Cell wall biogenesis/degradation</keyword>
<dbReference type="Pfam" id="PF00912">
    <property type="entry name" value="Transgly"/>
    <property type="match status" value="1"/>
</dbReference>
<dbReference type="AlphaFoldDB" id="A0A4V5MIG3"/>
<keyword evidence="15" id="KW-1133">Transmembrane helix</keyword>
<dbReference type="GO" id="GO:0071555">
    <property type="term" value="P:cell wall organization"/>
    <property type="evidence" value="ECO:0007669"/>
    <property type="project" value="UniProtKB-KW"/>
</dbReference>
<evidence type="ECO:0000256" key="4">
    <source>
        <dbReference type="ARBA" id="ARBA00022670"/>
    </source>
</evidence>
<dbReference type="Proteomes" id="UP000308697">
    <property type="component" value="Unassembled WGS sequence"/>
</dbReference>
<dbReference type="InterPro" id="IPR023346">
    <property type="entry name" value="Lysozyme-like_dom_sf"/>
</dbReference>
<keyword evidence="4" id="KW-0645">Protease</keyword>
<name>A0A4V5MIG3_9ACTN</name>
<comment type="similarity">
    <text evidence="2">In the N-terminal section; belongs to the glycosyltransferase 51 family.</text>
</comment>
<evidence type="ECO:0000256" key="14">
    <source>
        <dbReference type="SAM" id="MobiDB-lite"/>
    </source>
</evidence>
<dbReference type="GO" id="GO:0006508">
    <property type="term" value="P:proteolysis"/>
    <property type="evidence" value="ECO:0007669"/>
    <property type="project" value="UniProtKB-KW"/>
</dbReference>
<comment type="caution">
    <text evidence="18">The sequence shown here is derived from an EMBL/GenBank/DDBJ whole genome shotgun (WGS) entry which is preliminary data.</text>
</comment>
<dbReference type="SUPFAM" id="SSF56601">
    <property type="entry name" value="beta-lactamase/transpeptidase-like"/>
    <property type="match status" value="1"/>
</dbReference>
<feature type="domain" description="Glycosyl transferase family 51" evidence="17">
    <location>
        <begin position="80"/>
        <end position="255"/>
    </location>
</feature>
<dbReference type="GO" id="GO:0008360">
    <property type="term" value="P:regulation of cell shape"/>
    <property type="evidence" value="ECO:0007669"/>
    <property type="project" value="UniProtKB-KW"/>
</dbReference>
<evidence type="ECO:0000256" key="11">
    <source>
        <dbReference type="ARBA" id="ARBA00023316"/>
    </source>
</evidence>
<evidence type="ECO:0000313" key="19">
    <source>
        <dbReference type="Proteomes" id="UP000308697"/>
    </source>
</evidence>
<keyword evidence="3" id="KW-0121">Carboxypeptidase</keyword>
<feature type="compositionally biased region" description="Low complexity" evidence="14">
    <location>
        <begin position="706"/>
        <end position="715"/>
    </location>
</feature>
<evidence type="ECO:0000256" key="12">
    <source>
        <dbReference type="ARBA" id="ARBA00034000"/>
    </source>
</evidence>
<keyword evidence="6" id="KW-0808">Transferase</keyword>
<dbReference type="RefSeq" id="WP_136743070.1">
    <property type="nucleotide sequence ID" value="NZ_SUMB01000011.1"/>
</dbReference>
<dbReference type="EMBL" id="SUMB01000011">
    <property type="protein sequence ID" value="TJZ45328.1"/>
    <property type="molecule type" value="Genomic_DNA"/>
</dbReference>
<keyword evidence="7" id="KW-0378">Hydrolase</keyword>
<evidence type="ECO:0000256" key="15">
    <source>
        <dbReference type="SAM" id="Phobius"/>
    </source>
</evidence>
<proteinExistence type="inferred from homology"/>
<dbReference type="InterPro" id="IPR001264">
    <property type="entry name" value="Glyco_trans_51"/>
</dbReference>
<evidence type="ECO:0000256" key="6">
    <source>
        <dbReference type="ARBA" id="ARBA00022679"/>
    </source>
</evidence>
<feature type="compositionally biased region" description="Basic residues" evidence="14">
    <location>
        <begin position="9"/>
        <end position="20"/>
    </location>
</feature>
<comment type="catalytic activity">
    <reaction evidence="13">
        <text>[GlcNAc-(1-&gt;4)-Mur2Ac(oyl-L-Ala-gamma-D-Glu-L-Lys-D-Ala-D-Ala)](n)-di-trans,octa-cis-undecaprenyl diphosphate + beta-D-GlcNAc-(1-&gt;4)-Mur2Ac(oyl-L-Ala-gamma-D-Glu-L-Lys-D-Ala-D-Ala)-di-trans,octa-cis-undecaprenyl diphosphate = [GlcNAc-(1-&gt;4)-Mur2Ac(oyl-L-Ala-gamma-D-Glu-L-Lys-D-Ala-D-Ala)](n+1)-di-trans,octa-cis-undecaprenyl diphosphate + di-trans,octa-cis-undecaprenyl diphosphate + H(+)</text>
        <dbReference type="Rhea" id="RHEA:23708"/>
        <dbReference type="Rhea" id="RHEA-COMP:9602"/>
        <dbReference type="Rhea" id="RHEA-COMP:9603"/>
        <dbReference type="ChEBI" id="CHEBI:15378"/>
        <dbReference type="ChEBI" id="CHEBI:58405"/>
        <dbReference type="ChEBI" id="CHEBI:60033"/>
        <dbReference type="ChEBI" id="CHEBI:78435"/>
        <dbReference type="EC" id="2.4.99.28"/>
    </reaction>
</comment>
<feature type="transmembrane region" description="Helical" evidence="15">
    <location>
        <begin position="35"/>
        <end position="57"/>
    </location>
</feature>
<dbReference type="PANTHER" id="PTHR32282:SF34">
    <property type="entry name" value="PENICILLIN-BINDING PROTEIN 1A"/>
    <property type="match status" value="1"/>
</dbReference>
<keyword evidence="10" id="KW-0511">Multifunctional enzyme</keyword>
<evidence type="ECO:0000256" key="7">
    <source>
        <dbReference type="ARBA" id="ARBA00022801"/>
    </source>
</evidence>
<evidence type="ECO:0000256" key="1">
    <source>
        <dbReference type="ARBA" id="ARBA00007090"/>
    </source>
</evidence>
<dbReference type="GO" id="GO:0009002">
    <property type="term" value="F:serine-type D-Ala-D-Ala carboxypeptidase activity"/>
    <property type="evidence" value="ECO:0007669"/>
    <property type="project" value="UniProtKB-EC"/>
</dbReference>
<organism evidence="18 19">
    <name type="scientific">Streptomyces piniterrae</name>
    <dbReference type="NCBI Taxonomy" id="2571125"/>
    <lineage>
        <taxon>Bacteria</taxon>
        <taxon>Bacillati</taxon>
        <taxon>Actinomycetota</taxon>
        <taxon>Actinomycetes</taxon>
        <taxon>Kitasatosporales</taxon>
        <taxon>Streptomycetaceae</taxon>
        <taxon>Streptomyces</taxon>
    </lineage>
</organism>
<feature type="region of interest" description="Disordered" evidence="14">
    <location>
        <begin position="665"/>
        <end position="768"/>
    </location>
</feature>
<reference evidence="18 19" key="1">
    <citation type="submission" date="2019-04" db="EMBL/GenBank/DDBJ databases">
        <title>Streptomyces piniterrae sp. nov., a heliquinomycin-producing actinomycete isolated from rhizosphere soil of Pinus yunnanensis.</title>
        <authorList>
            <person name="Zhuang X."/>
            <person name="Zhao J."/>
        </authorList>
    </citation>
    <scope>NUCLEOTIDE SEQUENCE [LARGE SCALE GENOMIC DNA]</scope>
    <source>
        <strain evidence="19">jys28</strain>
    </source>
</reference>
<evidence type="ECO:0000256" key="10">
    <source>
        <dbReference type="ARBA" id="ARBA00023268"/>
    </source>
</evidence>
<dbReference type="GO" id="GO:0008955">
    <property type="term" value="F:peptidoglycan glycosyltransferase activity"/>
    <property type="evidence" value="ECO:0007669"/>
    <property type="project" value="UniProtKB-EC"/>
</dbReference>
<feature type="compositionally biased region" description="Gly residues" evidence="14">
    <location>
        <begin position="736"/>
        <end position="761"/>
    </location>
</feature>
<dbReference type="InterPro" id="IPR012338">
    <property type="entry name" value="Beta-lactam/transpept-like"/>
</dbReference>
<comment type="catalytic activity">
    <reaction evidence="12">
        <text>Preferential cleavage: (Ac)2-L-Lys-D-Ala-|-D-Ala. Also transpeptidation of peptidyl-alanyl moieties that are N-acyl substituents of D-alanine.</text>
        <dbReference type="EC" id="3.4.16.4"/>
    </reaction>
</comment>
<evidence type="ECO:0000313" key="18">
    <source>
        <dbReference type="EMBL" id="TJZ45328.1"/>
    </source>
</evidence>
<dbReference type="InterPro" id="IPR001460">
    <property type="entry name" value="PCN-bd_Tpept"/>
</dbReference>
<keyword evidence="15" id="KW-0472">Membrane</keyword>
<dbReference type="SUPFAM" id="SSF53955">
    <property type="entry name" value="Lysozyme-like"/>
    <property type="match status" value="1"/>
</dbReference>
<comment type="similarity">
    <text evidence="1">In the C-terminal section; belongs to the transpeptidase family.</text>
</comment>
<evidence type="ECO:0000256" key="5">
    <source>
        <dbReference type="ARBA" id="ARBA00022676"/>
    </source>
</evidence>
<keyword evidence="5" id="KW-0328">Glycosyltransferase</keyword>
<feature type="domain" description="Penicillin-binding protein transpeptidase" evidence="16">
    <location>
        <begin position="354"/>
        <end position="607"/>
    </location>
</feature>
<dbReference type="FunFam" id="1.10.3810.10:FF:000001">
    <property type="entry name" value="Penicillin-binding protein 1A"/>
    <property type="match status" value="1"/>
</dbReference>